<dbReference type="Proteomes" id="UP000816034">
    <property type="component" value="Unassembled WGS sequence"/>
</dbReference>
<keyword evidence="2" id="KW-0812">Transmembrane</keyword>
<evidence type="ECO:0000313" key="4">
    <source>
        <dbReference type="Proteomes" id="UP000816034"/>
    </source>
</evidence>
<gene>
    <name evidence="3" type="ORF">C9374_000482</name>
</gene>
<evidence type="ECO:0000313" key="3">
    <source>
        <dbReference type="EMBL" id="KAG2388318.1"/>
    </source>
</evidence>
<comment type="caution">
    <text evidence="3">The sequence shown here is derived from an EMBL/GenBank/DDBJ whole genome shotgun (WGS) entry which is preliminary data.</text>
</comment>
<sequence>MLKQLFVQKITSSPNAMGNSFGSPPSTTQLQPKNYWTTPRWWFRRMTEKVLDKRRTEAHSVSELRVSDQEMDMMMKKLRSKTYLTPSMGGKYLGLAMISLFVVCAVFTTLDFRRYEEYIAALKLENSAKASGKLERLTADTHQNSQHQRPRSPQDFRR</sequence>
<feature type="transmembrane region" description="Helical" evidence="2">
    <location>
        <begin position="92"/>
        <end position="110"/>
    </location>
</feature>
<evidence type="ECO:0000256" key="2">
    <source>
        <dbReference type="SAM" id="Phobius"/>
    </source>
</evidence>
<keyword evidence="4" id="KW-1185">Reference proteome</keyword>
<evidence type="ECO:0000256" key="1">
    <source>
        <dbReference type="SAM" id="MobiDB-lite"/>
    </source>
</evidence>
<proteinExistence type="predicted"/>
<dbReference type="RefSeq" id="XP_044552310.1">
    <property type="nucleotide sequence ID" value="XM_044694501.1"/>
</dbReference>
<reference evidence="3 4" key="1">
    <citation type="journal article" date="2018" name="BMC Genomics">
        <title>The genome of Naegleria lovaniensis, the basis for a comparative approach to unravel pathogenicity factors of the human pathogenic amoeba N. fowleri.</title>
        <authorList>
            <person name="Liechti N."/>
            <person name="Schurch N."/>
            <person name="Bruggmann R."/>
            <person name="Wittwer M."/>
        </authorList>
    </citation>
    <scope>NUCLEOTIDE SEQUENCE [LARGE SCALE GENOMIC DNA]</scope>
    <source>
        <strain evidence="3 4">ATCC 30569</strain>
    </source>
</reference>
<name>A0AA88GZ60_NAELO</name>
<feature type="region of interest" description="Disordered" evidence="1">
    <location>
        <begin position="138"/>
        <end position="158"/>
    </location>
</feature>
<dbReference type="AlphaFoldDB" id="A0AA88GZ60"/>
<organism evidence="3 4">
    <name type="scientific">Naegleria lovaniensis</name>
    <name type="common">Amoeba</name>
    <dbReference type="NCBI Taxonomy" id="51637"/>
    <lineage>
        <taxon>Eukaryota</taxon>
        <taxon>Discoba</taxon>
        <taxon>Heterolobosea</taxon>
        <taxon>Tetramitia</taxon>
        <taxon>Eutetramitia</taxon>
        <taxon>Vahlkampfiidae</taxon>
        <taxon>Naegleria</taxon>
    </lineage>
</organism>
<dbReference type="EMBL" id="PYSW02000010">
    <property type="protein sequence ID" value="KAG2388318.1"/>
    <property type="molecule type" value="Genomic_DNA"/>
</dbReference>
<accession>A0AA88GZ60</accession>
<protein>
    <submittedName>
        <fullName evidence="3">Uncharacterized protein</fullName>
    </submittedName>
</protein>
<keyword evidence="2" id="KW-0472">Membrane</keyword>
<dbReference type="GeneID" id="68092944"/>
<keyword evidence="2" id="KW-1133">Transmembrane helix</keyword>